<name>A0A3B0U9F2_9ZZZZ</name>
<dbReference type="SUPFAM" id="SSF56059">
    <property type="entry name" value="Glutathione synthetase ATP-binding domain-like"/>
    <property type="match status" value="1"/>
</dbReference>
<dbReference type="Gene3D" id="3.30.1490.20">
    <property type="entry name" value="ATP-grasp fold, A domain"/>
    <property type="match status" value="1"/>
</dbReference>
<dbReference type="GO" id="GO:0046872">
    <property type="term" value="F:metal ion binding"/>
    <property type="evidence" value="ECO:0007669"/>
    <property type="project" value="InterPro"/>
</dbReference>
<dbReference type="AlphaFoldDB" id="A0A3B0U9F2"/>
<gene>
    <name evidence="2" type="ORF">MNBD_BACTEROID05-381</name>
</gene>
<sequence>MKIHEYQATELFKKAGLPVVPGEVAVECDQALQIAQTAGYPVVLKSQVL</sequence>
<dbReference type="GO" id="GO:0004775">
    <property type="term" value="F:succinate-CoA ligase (ADP-forming) activity"/>
    <property type="evidence" value="ECO:0007669"/>
    <property type="project" value="UniProtKB-EC"/>
</dbReference>
<evidence type="ECO:0000259" key="1">
    <source>
        <dbReference type="PROSITE" id="PS50975"/>
    </source>
</evidence>
<dbReference type="PROSITE" id="PS50975">
    <property type="entry name" value="ATP_GRASP"/>
    <property type="match status" value="1"/>
</dbReference>
<dbReference type="InterPro" id="IPR013815">
    <property type="entry name" value="ATP_grasp_subdomain_1"/>
</dbReference>
<feature type="domain" description="ATP-grasp" evidence="1">
    <location>
        <begin position="9"/>
        <end position="45"/>
    </location>
</feature>
<dbReference type="EC" id="6.2.1.5" evidence="2"/>
<dbReference type="Pfam" id="PF08442">
    <property type="entry name" value="ATP-grasp_2"/>
    <property type="match status" value="1"/>
</dbReference>
<protein>
    <submittedName>
        <fullName evidence="2">Succinyl-CoA ligase [ADP-forming] beta chain</fullName>
        <ecNumber evidence="2">6.2.1.5</ecNumber>
    </submittedName>
</protein>
<dbReference type="GO" id="GO:0005524">
    <property type="term" value="F:ATP binding"/>
    <property type="evidence" value="ECO:0007669"/>
    <property type="project" value="InterPro"/>
</dbReference>
<dbReference type="EMBL" id="UOEN01000302">
    <property type="protein sequence ID" value="VAW16076.1"/>
    <property type="molecule type" value="Genomic_DNA"/>
</dbReference>
<keyword evidence="2" id="KW-0436">Ligase</keyword>
<dbReference type="Gene3D" id="3.30.470.20">
    <property type="entry name" value="ATP-grasp fold, B domain"/>
    <property type="match status" value="1"/>
</dbReference>
<proteinExistence type="predicted"/>
<dbReference type="InterPro" id="IPR011761">
    <property type="entry name" value="ATP-grasp"/>
</dbReference>
<organism evidence="2">
    <name type="scientific">hydrothermal vent metagenome</name>
    <dbReference type="NCBI Taxonomy" id="652676"/>
    <lineage>
        <taxon>unclassified sequences</taxon>
        <taxon>metagenomes</taxon>
        <taxon>ecological metagenomes</taxon>
    </lineage>
</organism>
<feature type="non-terminal residue" evidence="2">
    <location>
        <position position="49"/>
    </location>
</feature>
<reference evidence="2" key="1">
    <citation type="submission" date="2018-06" db="EMBL/GenBank/DDBJ databases">
        <authorList>
            <person name="Zhirakovskaya E."/>
        </authorList>
    </citation>
    <scope>NUCLEOTIDE SEQUENCE</scope>
</reference>
<accession>A0A3B0U9F2</accession>
<evidence type="ECO:0000313" key="2">
    <source>
        <dbReference type="EMBL" id="VAW16076.1"/>
    </source>
</evidence>
<dbReference type="InterPro" id="IPR013650">
    <property type="entry name" value="ATP-grasp_succ-CoA_synth-type"/>
</dbReference>